<dbReference type="AlphaFoldDB" id="A0A0B1SM69"/>
<reference evidence="1 2" key="1">
    <citation type="submission" date="2014-03" db="EMBL/GenBank/DDBJ databases">
        <title>Draft genome of the hookworm Oesophagostomum dentatum.</title>
        <authorList>
            <person name="Mitreva M."/>
        </authorList>
    </citation>
    <scope>NUCLEOTIDE SEQUENCE [LARGE SCALE GENOMIC DNA]</scope>
    <source>
        <strain evidence="1 2">OD-Hann</strain>
    </source>
</reference>
<gene>
    <name evidence="1" type="ORF">OESDEN_15687</name>
</gene>
<keyword evidence="2" id="KW-1185">Reference proteome</keyword>
<dbReference type="OrthoDB" id="7788983at2759"/>
<dbReference type="EMBL" id="KN567707">
    <property type="protein sequence ID" value="KHJ84597.1"/>
    <property type="molecule type" value="Genomic_DNA"/>
</dbReference>
<proteinExistence type="predicted"/>
<organism evidence="1 2">
    <name type="scientific">Oesophagostomum dentatum</name>
    <name type="common">Nodular worm</name>
    <dbReference type="NCBI Taxonomy" id="61180"/>
    <lineage>
        <taxon>Eukaryota</taxon>
        <taxon>Metazoa</taxon>
        <taxon>Ecdysozoa</taxon>
        <taxon>Nematoda</taxon>
        <taxon>Chromadorea</taxon>
        <taxon>Rhabditida</taxon>
        <taxon>Rhabditina</taxon>
        <taxon>Rhabditomorpha</taxon>
        <taxon>Strongyloidea</taxon>
        <taxon>Strongylidae</taxon>
        <taxon>Oesophagostomum</taxon>
    </lineage>
</organism>
<name>A0A0B1SM69_OESDE</name>
<accession>A0A0B1SM69</accession>
<sequence>MYGDSTAVRADGRPADLGAYIDRLVETLVVNSTGNQQPLKCQTVAQTATATVKDELPDLPLSYSQINCLENVHRLLKSQSRPDTPAKGEQDDAV</sequence>
<evidence type="ECO:0000313" key="2">
    <source>
        <dbReference type="Proteomes" id="UP000053660"/>
    </source>
</evidence>
<dbReference type="Proteomes" id="UP000053660">
    <property type="component" value="Unassembled WGS sequence"/>
</dbReference>
<protein>
    <submittedName>
        <fullName evidence="1">Uncharacterized protein</fullName>
    </submittedName>
</protein>
<evidence type="ECO:0000313" key="1">
    <source>
        <dbReference type="EMBL" id="KHJ84597.1"/>
    </source>
</evidence>